<organism evidence="1">
    <name type="scientific">marine sediment metagenome</name>
    <dbReference type="NCBI Taxonomy" id="412755"/>
    <lineage>
        <taxon>unclassified sequences</taxon>
        <taxon>metagenomes</taxon>
        <taxon>ecological metagenomes</taxon>
    </lineage>
</organism>
<dbReference type="PROSITE" id="PS50005">
    <property type="entry name" value="TPR"/>
    <property type="match status" value="1"/>
</dbReference>
<proteinExistence type="predicted"/>
<dbReference type="SMART" id="SM00028">
    <property type="entry name" value="TPR"/>
    <property type="match status" value="1"/>
</dbReference>
<dbReference type="AlphaFoldDB" id="X0YHY2"/>
<feature type="non-terminal residue" evidence="1">
    <location>
        <position position="1"/>
    </location>
</feature>
<dbReference type="Gene3D" id="1.25.40.10">
    <property type="entry name" value="Tetratricopeptide repeat domain"/>
    <property type="match status" value="1"/>
</dbReference>
<gene>
    <name evidence="1" type="ORF">S01H1_82196</name>
</gene>
<dbReference type="InterPro" id="IPR011990">
    <property type="entry name" value="TPR-like_helical_dom_sf"/>
</dbReference>
<reference evidence="1" key="1">
    <citation type="journal article" date="2014" name="Front. Microbiol.">
        <title>High frequency of phylogenetically diverse reductive dehalogenase-homologous genes in deep subseafloor sedimentary metagenomes.</title>
        <authorList>
            <person name="Kawai M."/>
            <person name="Futagami T."/>
            <person name="Toyoda A."/>
            <person name="Takaki Y."/>
            <person name="Nishi S."/>
            <person name="Hori S."/>
            <person name="Arai W."/>
            <person name="Tsubouchi T."/>
            <person name="Morono Y."/>
            <person name="Uchiyama I."/>
            <person name="Ito T."/>
            <person name="Fujiyama A."/>
            <person name="Inagaki F."/>
            <person name="Takami H."/>
        </authorList>
    </citation>
    <scope>NUCLEOTIDE SEQUENCE</scope>
    <source>
        <strain evidence="1">Expedition CK06-06</strain>
    </source>
</reference>
<protein>
    <recommendedName>
        <fullName evidence="2">Tetratricopeptide repeat protein</fullName>
    </recommendedName>
</protein>
<dbReference type="EMBL" id="BARS01055702">
    <property type="protein sequence ID" value="GAG48213.1"/>
    <property type="molecule type" value="Genomic_DNA"/>
</dbReference>
<accession>X0YHY2</accession>
<evidence type="ECO:0000313" key="1">
    <source>
        <dbReference type="EMBL" id="GAG48213.1"/>
    </source>
</evidence>
<dbReference type="SUPFAM" id="SSF48452">
    <property type="entry name" value="TPR-like"/>
    <property type="match status" value="1"/>
</dbReference>
<dbReference type="InterPro" id="IPR019734">
    <property type="entry name" value="TPR_rpt"/>
</dbReference>
<sequence>FVDAWSTKGTALALSGEYKEAIECFDIVLTHRRDDKKTLEKRNYCLQQMKRKNP</sequence>
<evidence type="ECO:0008006" key="2">
    <source>
        <dbReference type="Google" id="ProtNLM"/>
    </source>
</evidence>
<comment type="caution">
    <text evidence="1">The sequence shown here is derived from an EMBL/GenBank/DDBJ whole genome shotgun (WGS) entry which is preliminary data.</text>
</comment>
<name>X0YHY2_9ZZZZ</name>